<dbReference type="RefSeq" id="WP_181558245.1">
    <property type="nucleotide sequence ID" value="NZ_JACHWI010000006.1"/>
</dbReference>
<dbReference type="InterPro" id="IPR002563">
    <property type="entry name" value="Flavin_Rdtase-like_dom"/>
</dbReference>
<evidence type="ECO:0000256" key="1">
    <source>
        <dbReference type="ARBA" id="ARBA00008898"/>
    </source>
</evidence>
<proteinExistence type="inferred from homology"/>
<dbReference type="AlphaFoldDB" id="A0A327YZC2"/>
<dbReference type="SMART" id="SM00903">
    <property type="entry name" value="Flavin_Reduct"/>
    <property type="match status" value="1"/>
</dbReference>
<protein>
    <submittedName>
        <fullName evidence="4">Flavin reductase (DIM6/NTAB) family NADH-FMN oxidoreductase RutF</fullName>
    </submittedName>
</protein>
<dbReference type="Proteomes" id="UP000249341">
    <property type="component" value="Unassembled WGS sequence"/>
</dbReference>
<dbReference type="GO" id="GO:0010181">
    <property type="term" value="F:FMN binding"/>
    <property type="evidence" value="ECO:0007669"/>
    <property type="project" value="InterPro"/>
</dbReference>
<dbReference type="GO" id="GO:0042602">
    <property type="term" value="F:riboflavin reductase (NADPH) activity"/>
    <property type="evidence" value="ECO:0007669"/>
    <property type="project" value="TreeGrafter"/>
</dbReference>
<comment type="similarity">
    <text evidence="1">Belongs to the non-flavoprotein flavin reductase family.</text>
</comment>
<keyword evidence="5" id="KW-1185">Reference proteome</keyword>
<dbReference type="InterPro" id="IPR012349">
    <property type="entry name" value="Split_barrel_FMN-bd"/>
</dbReference>
<gene>
    <name evidence="4" type="ORF">B0I29_1273</name>
</gene>
<dbReference type="EMBL" id="QLMJ01000027">
    <property type="protein sequence ID" value="RAK26413.1"/>
    <property type="molecule type" value="Genomic_DNA"/>
</dbReference>
<dbReference type="PANTHER" id="PTHR30466:SF11">
    <property type="entry name" value="FLAVIN-DEPENDENT MONOOXYGENASE, REDUCTASE SUBUNIT HSAB"/>
    <property type="match status" value="1"/>
</dbReference>
<reference evidence="4 5" key="1">
    <citation type="submission" date="2018-06" db="EMBL/GenBank/DDBJ databases">
        <title>Genomic Encyclopedia of Type Strains, Phase III (KMG-III): the genomes of soil and plant-associated and newly described type strains.</title>
        <authorList>
            <person name="Whitman W."/>
        </authorList>
    </citation>
    <scope>NUCLEOTIDE SEQUENCE [LARGE SCALE GENOMIC DNA]</scope>
    <source>
        <strain evidence="4 5">CGMCC 4.7090</strain>
    </source>
</reference>
<accession>A0A327YZC2</accession>
<dbReference type="SUPFAM" id="SSF50475">
    <property type="entry name" value="FMN-binding split barrel"/>
    <property type="match status" value="1"/>
</dbReference>
<dbReference type="Pfam" id="PF01613">
    <property type="entry name" value="Flavin_Reduct"/>
    <property type="match status" value="1"/>
</dbReference>
<evidence type="ECO:0000259" key="3">
    <source>
        <dbReference type="SMART" id="SM00903"/>
    </source>
</evidence>
<dbReference type="PANTHER" id="PTHR30466">
    <property type="entry name" value="FLAVIN REDUCTASE"/>
    <property type="match status" value="1"/>
</dbReference>
<comment type="caution">
    <text evidence="4">The sequence shown here is derived from an EMBL/GenBank/DDBJ whole genome shotgun (WGS) entry which is preliminary data.</text>
</comment>
<feature type="domain" description="Flavin reductase like" evidence="3">
    <location>
        <begin position="16"/>
        <end position="159"/>
    </location>
</feature>
<evidence type="ECO:0000313" key="4">
    <source>
        <dbReference type="EMBL" id="RAK26413.1"/>
    </source>
</evidence>
<evidence type="ECO:0000313" key="5">
    <source>
        <dbReference type="Proteomes" id="UP000249341"/>
    </source>
</evidence>
<evidence type="ECO:0000256" key="2">
    <source>
        <dbReference type="ARBA" id="ARBA00023002"/>
    </source>
</evidence>
<sequence length="167" mass="17738">MTDIVTDDVAALRRAFTLYPRGVMAVAAQIDGAPVGLAVSAFVSVSLDPPLLALCIDAASRTWPVLSTADTIGVSVLTEDHAWLGRQLASRSRDRFAGADFDETSRGALLLTGAAARFECSTETVFPGGDHLIVLLRVLSLSADPARKPLLWHDSEFRAVAPLTPLP</sequence>
<keyword evidence="2" id="KW-0560">Oxidoreductase</keyword>
<dbReference type="Gene3D" id="2.30.110.10">
    <property type="entry name" value="Electron Transport, Fmn-binding Protein, Chain A"/>
    <property type="match status" value="1"/>
</dbReference>
<organism evidence="4 5">
    <name type="scientific">Actinoplanes lutulentus</name>
    <dbReference type="NCBI Taxonomy" id="1287878"/>
    <lineage>
        <taxon>Bacteria</taxon>
        <taxon>Bacillati</taxon>
        <taxon>Actinomycetota</taxon>
        <taxon>Actinomycetes</taxon>
        <taxon>Micromonosporales</taxon>
        <taxon>Micromonosporaceae</taxon>
        <taxon>Actinoplanes</taxon>
    </lineage>
</organism>
<name>A0A327YZC2_9ACTN</name>
<dbReference type="InterPro" id="IPR050268">
    <property type="entry name" value="NADH-dep_flavin_reductase"/>
</dbReference>